<evidence type="ECO:0000313" key="1">
    <source>
        <dbReference type="EnsemblMetazoa" id="PPA35352.1"/>
    </source>
</evidence>
<dbReference type="SUPFAM" id="SSF57302">
    <property type="entry name" value="Snake toxin-like"/>
    <property type="match status" value="1"/>
</dbReference>
<reference evidence="2" key="1">
    <citation type="journal article" date="2008" name="Nat. Genet.">
        <title>The Pristionchus pacificus genome provides a unique perspective on nematode lifestyle and parasitism.</title>
        <authorList>
            <person name="Dieterich C."/>
            <person name="Clifton S.W."/>
            <person name="Schuster L.N."/>
            <person name="Chinwalla A."/>
            <person name="Delehaunty K."/>
            <person name="Dinkelacker I."/>
            <person name="Fulton L."/>
            <person name="Fulton R."/>
            <person name="Godfrey J."/>
            <person name="Minx P."/>
            <person name="Mitreva M."/>
            <person name="Roeseler W."/>
            <person name="Tian H."/>
            <person name="Witte H."/>
            <person name="Yang S.P."/>
            <person name="Wilson R.K."/>
            <person name="Sommer R.J."/>
        </authorList>
    </citation>
    <scope>NUCLEOTIDE SEQUENCE [LARGE SCALE GENOMIC DNA]</scope>
    <source>
        <strain evidence="2">PS312</strain>
    </source>
</reference>
<name>A0A2A6B8E8_PRIPA</name>
<reference evidence="1" key="2">
    <citation type="submission" date="2022-06" db="UniProtKB">
        <authorList>
            <consortium name="EnsemblMetazoa"/>
        </authorList>
    </citation>
    <scope>IDENTIFICATION</scope>
    <source>
        <strain evidence="1">PS312</strain>
    </source>
</reference>
<keyword evidence="2" id="KW-1185">Reference proteome</keyword>
<evidence type="ECO:0000313" key="2">
    <source>
        <dbReference type="Proteomes" id="UP000005239"/>
    </source>
</evidence>
<accession>A0A8R1ULQ0</accession>
<dbReference type="InterPro" id="IPR045860">
    <property type="entry name" value="Snake_toxin-like_sf"/>
</dbReference>
<proteinExistence type="predicted"/>
<dbReference type="EnsemblMetazoa" id="PPA35352.1">
    <property type="protein sequence ID" value="PPA35352.1"/>
    <property type="gene ID" value="WBGene00273721"/>
</dbReference>
<dbReference type="Proteomes" id="UP000005239">
    <property type="component" value="Unassembled WGS sequence"/>
</dbReference>
<protein>
    <submittedName>
        <fullName evidence="1">Uncharacterized protein</fullName>
    </submittedName>
</protein>
<dbReference type="AlphaFoldDB" id="A0A2A6B8E8"/>
<gene>
    <name evidence="1" type="primary">WBGene00273721</name>
</gene>
<accession>A0A2A6B8E8</accession>
<sequence>MFRIFLVALLLTSALSIKCYHNQGVFYYKRDNANLTRPKVVDCAADSNTNAKYCVTYTSSDTFRYNWMDGWQTELKRRYECGVRRFCERNDIHTGLDCCSEDLCNKWIDF</sequence>
<organism evidence="1 2">
    <name type="scientific">Pristionchus pacificus</name>
    <name type="common">Parasitic nematode worm</name>
    <dbReference type="NCBI Taxonomy" id="54126"/>
    <lineage>
        <taxon>Eukaryota</taxon>
        <taxon>Metazoa</taxon>
        <taxon>Ecdysozoa</taxon>
        <taxon>Nematoda</taxon>
        <taxon>Chromadorea</taxon>
        <taxon>Rhabditida</taxon>
        <taxon>Rhabditina</taxon>
        <taxon>Diplogasteromorpha</taxon>
        <taxon>Diplogasteroidea</taxon>
        <taxon>Neodiplogasteridae</taxon>
        <taxon>Pristionchus</taxon>
    </lineage>
</organism>